<evidence type="ECO:0000313" key="11">
    <source>
        <dbReference type="Proteomes" id="UP000018769"/>
    </source>
</evidence>
<comment type="subcellular location">
    <subcellularLocation>
        <location evidence="5">Cell outer membrane</location>
    </subcellularLocation>
    <subcellularLocation>
        <location evidence="1">Membrane</location>
    </subcellularLocation>
</comment>
<feature type="region of interest" description="Disordered" evidence="6">
    <location>
        <begin position="60"/>
        <end position="93"/>
    </location>
</feature>
<dbReference type="PATRIC" id="fig|673862.3.peg.595"/>
<dbReference type="InterPro" id="IPR004846">
    <property type="entry name" value="T2SS/T3SS_dom"/>
</dbReference>
<keyword evidence="11" id="KW-1185">Reference proteome</keyword>
<protein>
    <submittedName>
        <fullName evidence="10">Type II secretory pathway component PulD</fullName>
    </submittedName>
</protein>
<dbReference type="InterPro" id="IPR001775">
    <property type="entry name" value="GspD/PilQ"/>
</dbReference>
<evidence type="ECO:0000256" key="5">
    <source>
        <dbReference type="RuleBase" id="RU004004"/>
    </source>
</evidence>
<name>V6DGH9_9BACT</name>
<evidence type="ECO:0000256" key="1">
    <source>
        <dbReference type="ARBA" id="ARBA00004370"/>
    </source>
</evidence>
<sequence>MKIKNRSIFTYFILLNVYCISTIAQSEQMTESHTSLNSTQNATNIEDNKKINIPRKKIIRKTNTKPSTQTKTAKTDNKTQPKETNINKATVNTTNKVDTSNNITSIIPSASTENSAVNATSITTVSPIPKIETPVIDNKNLSTAVIKDTTDLTSKAPQVSIADKPSSNTTTIPSTQSTVTSNVPTDTAKSDNKTVLKEVNTKEQPTSNTTLTKKLDNRPKQINKNSKLKKNSIVSKNTKTMADIPLNESSKNQRPSNRRVKKKIATDLILTKDKNKSEIPKKLSMADIPLNESEYKKQEQEISETITPDLSHPPELNSRLIEQKDRRLQKNIYLAKYMEPWRDVKSDEPIQINFENQEITELLKFLENNLDITFILDDNVGPKRAEGLKPITGNKITFRSNTPLNLKQVWDLGLTFLEMSGYSVIPTTTERTYRVTASQGKGSANSEPLPTFISTDDSLLPDSDLKIRYIYFVENADLDVITKIIDSLRSNSSAGVIKFPELRALILTDKASNIRSLLNILQEVDKVDTPETLAIIRLRHADASDVVKLYTELVGAEEQRTPFGFNQRKNPSTHYFTKSTRVFDDPRTNSLIILGTKENIKKFEDFVTSYIDRKSQLPYAPMHIYSLKYLDSTTIADILNKSIQEFNSDPSRAKAAQVGGVRDGSKFFKPSVKITAEPSGNRLIINADYEDYLKLKELLDELDIEQPQVALKVLILNVDLTNAKEFGSQIRNDIACCDKTGGTTSILGPNINYQFAGLNGVITRNTDNGTAVSGAERLLGNLIELANFSSTSSSGLFGTGSTLVTLGQDLYGFWGLLRILESIARVTVVANPFLVTTNKYAAEVTVGETRRVLSAVVQGGSASQPAFGNLDANLSVKIEPQISYDDMITLNIYVELSQFTTSGELPTRSTRQISSSAIAANKEVIALGGLVRDTVQDQEYKVPILGDIPLFGWLFKAKTQTITQNSLLILICPEIIRPTDYQIAQEYTEYQLNDTKETLYSMEHYAERRDPIHRWFFKDHLNREISEIDKFTSRKSRYVSDTEKEIEREQSVKEPKVKQLLAMNNENSTNSKNKSLIDIIKEDSQELKDNKANGVLT</sequence>
<dbReference type="eggNOG" id="COG1450">
    <property type="taxonomic scope" value="Bacteria"/>
</dbReference>
<evidence type="ECO:0000256" key="2">
    <source>
        <dbReference type="ARBA" id="ARBA00022729"/>
    </source>
</evidence>
<dbReference type="GO" id="GO:0009279">
    <property type="term" value="C:cell outer membrane"/>
    <property type="evidence" value="ECO:0007669"/>
    <property type="project" value="UniProtKB-SubCell"/>
</dbReference>
<dbReference type="EMBL" id="HG793133">
    <property type="protein sequence ID" value="CDK30707.1"/>
    <property type="molecule type" value="Genomic_DNA"/>
</dbReference>
<dbReference type="InterPro" id="IPR038591">
    <property type="entry name" value="NolW-like_sf"/>
</dbReference>
<evidence type="ECO:0000259" key="8">
    <source>
        <dbReference type="Pfam" id="PF00263"/>
    </source>
</evidence>
<evidence type="ECO:0000256" key="4">
    <source>
        <dbReference type="RuleBase" id="RU004003"/>
    </source>
</evidence>
<feature type="compositionally biased region" description="Polar residues" evidence="6">
    <location>
        <begin position="202"/>
        <end position="212"/>
    </location>
</feature>
<evidence type="ECO:0000256" key="6">
    <source>
        <dbReference type="SAM" id="MobiDB-lite"/>
    </source>
</evidence>
<dbReference type="RefSeq" id="WP_023792271.1">
    <property type="nucleotide sequence ID" value="NC_023003.1"/>
</dbReference>
<evidence type="ECO:0000256" key="7">
    <source>
        <dbReference type="SAM" id="SignalP"/>
    </source>
</evidence>
<gene>
    <name evidence="10" type="primary">gspD</name>
    <name evidence="10" type="ORF">BABL1_gene_308</name>
</gene>
<dbReference type="Pfam" id="PF00263">
    <property type="entry name" value="Secretin"/>
    <property type="match status" value="1"/>
</dbReference>
<evidence type="ECO:0000259" key="9">
    <source>
        <dbReference type="Pfam" id="PF03958"/>
    </source>
</evidence>
<feature type="chain" id="PRO_5004744519" evidence="7">
    <location>
        <begin position="27"/>
        <end position="1097"/>
    </location>
</feature>
<feature type="signal peptide" evidence="7">
    <location>
        <begin position="1"/>
        <end position="26"/>
    </location>
</feature>
<keyword evidence="3" id="KW-0472">Membrane</keyword>
<dbReference type="Gene3D" id="3.55.50.30">
    <property type="match status" value="1"/>
</dbReference>
<keyword evidence="5" id="KW-0813">Transport</keyword>
<evidence type="ECO:0000313" key="10">
    <source>
        <dbReference type="EMBL" id="CDK30707.1"/>
    </source>
</evidence>
<dbReference type="AlphaFoldDB" id="V6DGH9"/>
<feature type="domain" description="NolW-like" evidence="9">
    <location>
        <begin position="535"/>
        <end position="608"/>
    </location>
</feature>
<feature type="compositionally biased region" description="Low complexity" evidence="6">
    <location>
        <begin position="166"/>
        <end position="181"/>
    </location>
</feature>
<evidence type="ECO:0000256" key="3">
    <source>
        <dbReference type="ARBA" id="ARBA00023136"/>
    </source>
</evidence>
<comment type="similarity">
    <text evidence="4">Belongs to the bacterial secretin family.</text>
</comment>
<dbReference type="Pfam" id="PF03958">
    <property type="entry name" value="Secretin_N"/>
    <property type="match status" value="1"/>
</dbReference>
<feature type="domain" description="Type II/III secretion system secretin-like" evidence="8">
    <location>
        <begin position="820"/>
        <end position="977"/>
    </location>
</feature>
<dbReference type="InterPro" id="IPR005644">
    <property type="entry name" value="NolW-like"/>
</dbReference>
<dbReference type="GO" id="GO:0009306">
    <property type="term" value="P:protein secretion"/>
    <property type="evidence" value="ECO:0007669"/>
    <property type="project" value="InterPro"/>
</dbReference>
<dbReference type="OrthoDB" id="9775455at2"/>
<feature type="region of interest" description="Disordered" evidence="6">
    <location>
        <begin position="157"/>
        <end position="235"/>
    </location>
</feature>
<dbReference type="PANTHER" id="PTHR30332">
    <property type="entry name" value="PROBABLE GENERAL SECRETION PATHWAY PROTEIN D"/>
    <property type="match status" value="1"/>
</dbReference>
<accession>V6DGH9</accession>
<keyword evidence="2 7" id="KW-0732">Signal</keyword>
<dbReference type="HOGENOM" id="CLU_283662_0_0_7"/>
<feature type="compositionally biased region" description="Low complexity" evidence="6">
    <location>
        <begin position="220"/>
        <end position="235"/>
    </location>
</feature>
<dbReference type="Proteomes" id="UP000018769">
    <property type="component" value="Chromosome I"/>
</dbReference>
<reference evidence="10 11" key="1">
    <citation type="journal article" date="2015" name="Biol. Direct">
        <title>Babela massiliensis, a representative of a widespread bacterial phylum with unusual adaptations to parasitism in amoebae.</title>
        <authorList>
            <person name="Pagnier I."/>
            <person name="Yutin N."/>
            <person name="Croce O."/>
            <person name="Makarova K.S."/>
            <person name="Wolf Y.I."/>
            <person name="Benamar S."/>
            <person name="Raoult D."/>
            <person name="Koonin E.V."/>
            <person name="La Scola B."/>
        </authorList>
    </citation>
    <scope>NUCLEOTIDE SEQUENCE [LARGE SCALE GENOMIC DNA]</scope>
    <source>
        <strain evidence="11">BABL1</strain>
    </source>
</reference>
<feature type="compositionally biased region" description="Basic and acidic residues" evidence="6">
    <location>
        <begin position="188"/>
        <end position="201"/>
    </location>
</feature>
<dbReference type="PRINTS" id="PR00811">
    <property type="entry name" value="BCTERIALGSPD"/>
</dbReference>
<feature type="compositionally biased region" description="Polar residues" evidence="6">
    <location>
        <begin position="82"/>
        <end position="93"/>
    </location>
</feature>
<dbReference type="PANTHER" id="PTHR30332:SF24">
    <property type="entry name" value="SECRETIN GSPD-RELATED"/>
    <property type="match status" value="1"/>
</dbReference>
<proteinExistence type="inferred from homology"/>
<dbReference type="GO" id="GO:0015627">
    <property type="term" value="C:type II protein secretion system complex"/>
    <property type="evidence" value="ECO:0007669"/>
    <property type="project" value="TreeGrafter"/>
</dbReference>
<dbReference type="STRING" id="673862.BABL1_gene_308"/>
<organism evidence="10 11">
    <name type="scientific">Candidatus Babela massiliensis</name>
    <dbReference type="NCBI Taxonomy" id="673862"/>
    <lineage>
        <taxon>Bacteria</taxon>
        <taxon>Candidatus Babelota</taxon>
        <taxon>Candidatus Babeliae</taxon>
        <taxon>Candidatus Babeliales</taxon>
        <taxon>Candidatus Babeliaceae</taxon>
        <taxon>Candidatus Babela</taxon>
    </lineage>
</organism>
<dbReference type="KEGG" id="dpb:BABL1_gene_308"/>
<dbReference type="Gene3D" id="3.30.1370.120">
    <property type="match status" value="3"/>
</dbReference>
<dbReference type="InterPro" id="IPR050810">
    <property type="entry name" value="Bact_Secretion_Sys_Channel"/>
</dbReference>